<evidence type="ECO:0000256" key="4">
    <source>
        <dbReference type="ARBA" id="ARBA00022737"/>
    </source>
</evidence>
<dbReference type="SMART" id="SM00355">
    <property type="entry name" value="ZnF_C2H2"/>
    <property type="match status" value="4"/>
</dbReference>
<feature type="domain" description="C2H2-type" evidence="9">
    <location>
        <begin position="141"/>
        <end position="168"/>
    </location>
</feature>
<feature type="domain" description="C2H2-type" evidence="9">
    <location>
        <begin position="83"/>
        <end position="110"/>
    </location>
</feature>
<accession>A0A6P8YLF8</accession>
<keyword evidence="6" id="KW-0862">Zinc</keyword>
<dbReference type="Pfam" id="PF00096">
    <property type="entry name" value="zf-C2H2"/>
    <property type="match status" value="3"/>
</dbReference>
<dbReference type="GO" id="GO:0000978">
    <property type="term" value="F:RNA polymerase II cis-regulatory region sequence-specific DNA binding"/>
    <property type="evidence" value="ECO:0007669"/>
    <property type="project" value="TreeGrafter"/>
</dbReference>
<dbReference type="FunFam" id="3.30.160.60:FF:000446">
    <property type="entry name" value="Zinc finger protein"/>
    <property type="match status" value="1"/>
</dbReference>
<proteinExistence type="inferred from homology"/>
<dbReference type="GO" id="GO:0005634">
    <property type="term" value="C:nucleus"/>
    <property type="evidence" value="ECO:0007669"/>
    <property type="project" value="UniProtKB-SubCell"/>
</dbReference>
<sequence length="359" mass="41686">MYLTQAKILVREFQQYFVRSCPCNSGIFETFLPMNEVVLGRTLYLPVMFHKYMVINIWLCVSNYNGDLRYNETSHVLNYDKPYECLVCSKKFKSKNHLNNHIITHSGEKPFECQICNKKFASSDYLRSHLHMRTHTGEKPFECTVCSKKFPTSGALSLHLRTHTGEKPFKCTVCGTRFTQQPNLVHHLRTHTGEKPFKCTVCDAMFSTLCGGNVVGPVILFCCIGWLGENVTSSRSGEALKNVKYPMKQLEIPYFKISACRKVKATFNQSVRLYMWQYLLFLENTERKRLIKALLFLSTQSQQTLTCSCHCNHFKNIDTCTKRKQHQNLKDIFEEDSKAKMNHFRSHSRGKNSVMKDDF</sequence>
<protein>
    <submittedName>
        <fullName evidence="11">Zinc finger protein 606-like</fullName>
    </submittedName>
</protein>
<dbReference type="OrthoDB" id="6077919at2759"/>
<keyword evidence="3" id="KW-0479">Metal-binding</keyword>
<evidence type="ECO:0000256" key="2">
    <source>
        <dbReference type="ARBA" id="ARBA00006991"/>
    </source>
</evidence>
<dbReference type="PROSITE" id="PS50157">
    <property type="entry name" value="ZINC_FINGER_C2H2_2"/>
    <property type="match status" value="4"/>
</dbReference>
<dbReference type="InParanoid" id="A0A6P8YLF8"/>
<gene>
    <name evidence="11" type="primary">LOC117643084</name>
</gene>
<dbReference type="FunFam" id="3.30.160.60:FF:002343">
    <property type="entry name" value="Zinc finger protein 33A"/>
    <property type="match status" value="1"/>
</dbReference>
<feature type="domain" description="C2H2-type" evidence="9">
    <location>
        <begin position="111"/>
        <end position="140"/>
    </location>
</feature>
<evidence type="ECO:0000256" key="8">
    <source>
        <dbReference type="PROSITE-ProRule" id="PRU00042"/>
    </source>
</evidence>
<dbReference type="RefSeq" id="XP_034237641.1">
    <property type="nucleotide sequence ID" value="XM_034381750.1"/>
</dbReference>
<comment type="subcellular location">
    <subcellularLocation>
        <location evidence="1">Nucleus</location>
    </subcellularLocation>
</comment>
<evidence type="ECO:0000256" key="7">
    <source>
        <dbReference type="ARBA" id="ARBA00023242"/>
    </source>
</evidence>
<dbReference type="GeneID" id="117643084"/>
<evidence type="ECO:0000313" key="11">
    <source>
        <dbReference type="RefSeq" id="XP_034237641.1"/>
    </source>
</evidence>
<dbReference type="PANTHER" id="PTHR23235:SF120">
    <property type="entry name" value="KRUPPEL-LIKE FACTOR 15"/>
    <property type="match status" value="1"/>
</dbReference>
<dbReference type="Pfam" id="PF12874">
    <property type="entry name" value="zf-met"/>
    <property type="match status" value="1"/>
</dbReference>
<comment type="similarity">
    <text evidence="2">Belongs to the krueppel C2H2-type zinc-finger protein family.</text>
</comment>
<name>A0A6P8YLF8_THRPL</name>
<dbReference type="AlphaFoldDB" id="A0A6P8YLF8"/>
<evidence type="ECO:0000256" key="5">
    <source>
        <dbReference type="ARBA" id="ARBA00022771"/>
    </source>
</evidence>
<organism evidence="11">
    <name type="scientific">Thrips palmi</name>
    <name type="common">Melon thrips</name>
    <dbReference type="NCBI Taxonomy" id="161013"/>
    <lineage>
        <taxon>Eukaryota</taxon>
        <taxon>Metazoa</taxon>
        <taxon>Ecdysozoa</taxon>
        <taxon>Arthropoda</taxon>
        <taxon>Hexapoda</taxon>
        <taxon>Insecta</taxon>
        <taxon>Pterygota</taxon>
        <taxon>Neoptera</taxon>
        <taxon>Paraneoptera</taxon>
        <taxon>Thysanoptera</taxon>
        <taxon>Terebrantia</taxon>
        <taxon>Thripoidea</taxon>
        <taxon>Thripidae</taxon>
        <taxon>Thrips</taxon>
    </lineage>
</organism>
<evidence type="ECO:0000256" key="3">
    <source>
        <dbReference type="ARBA" id="ARBA00022723"/>
    </source>
</evidence>
<keyword evidence="7" id="KW-0539">Nucleus</keyword>
<reference evidence="11" key="1">
    <citation type="submission" date="2025-08" db="UniProtKB">
        <authorList>
            <consortium name="RefSeq"/>
        </authorList>
    </citation>
    <scope>IDENTIFICATION</scope>
    <source>
        <tissue evidence="11">Total insect</tissue>
    </source>
</reference>
<keyword evidence="5 8" id="KW-0863">Zinc-finger</keyword>
<dbReference type="KEGG" id="tpal:117643084"/>
<dbReference type="Gene3D" id="3.30.160.60">
    <property type="entry name" value="Classic Zinc Finger"/>
    <property type="match status" value="5"/>
</dbReference>
<evidence type="ECO:0000313" key="10">
    <source>
        <dbReference type="Proteomes" id="UP000515158"/>
    </source>
</evidence>
<dbReference type="PANTHER" id="PTHR23235">
    <property type="entry name" value="KRUEPPEL-LIKE TRANSCRIPTION FACTOR"/>
    <property type="match status" value="1"/>
</dbReference>
<feature type="domain" description="C2H2-type" evidence="9">
    <location>
        <begin position="169"/>
        <end position="196"/>
    </location>
</feature>
<dbReference type="InterPro" id="IPR036236">
    <property type="entry name" value="Znf_C2H2_sf"/>
</dbReference>
<dbReference type="SUPFAM" id="SSF57667">
    <property type="entry name" value="beta-beta-alpha zinc fingers"/>
    <property type="match status" value="3"/>
</dbReference>
<dbReference type="PROSITE" id="PS00028">
    <property type="entry name" value="ZINC_FINGER_C2H2_1"/>
    <property type="match status" value="4"/>
</dbReference>
<evidence type="ECO:0000256" key="6">
    <source>
        <dbReference type="ARBA" id="ARBA00022833"/>
    </source>
</evidence>
<dbReference type="FunFam" id="3.30.160.60:FF:001498">
    <property type="entry name" value="Zinc finger protein 404"/>
    <property type="match status" value="1"/>
</dbReference>
<dbReference type="Proteomes" id="UP000515158">
    <property type="component" value="Unplaced"/>
</dbReference>
<dbReference type="GO" id="GO:0008270">
    <property type="term" value="F:zinc ion binding"/>
    <property type="evidence" value="ECO:0007669"/>
    <property type="project" value="UniProtKB-KW"/>
</dbReference>
<evidence type="ECO:0000259" key="9">
    <source>
        <dbReference type="PROSITE" id="PS50157"/>
    </source>
</evidence>
<evidence type="ECO:0000256" key="1">
    <source>
        <dbReference type="ARBA" id="ARBA00004123"/>
    </source>
</evidence>
<keyword evidence="10" id="KW-1185">Reference proteome</keyword>
<keyword evidence="4" id="KW-0677">Repeat</keyword>
<dbReference type="GO" id="GO:0000981">
    <property type="term" value="F:DNA-binding transcription factor activity, RNA polymerase II-specific"/>
    <property type="evidence" value="ECO:0007669"/>
    <property type="project" value="TreeGrafter"/>
</dbReference>
<dbReference type="InterPro" id="IPR013087">
    <property type="entry name" value="Znf_C2H2_type"/>
</dbReference>
<dbReference type="FunFam" id="3.30.160.60:FF:001049">
    <property type="entry name" value="zinc finger protein 319"/>
    <property type="match status" value="1"/>
</dbReference>